<dbReference type="CDD" id="cd00586">
    <property type="entry name" value="4HBT"/>
    <property type="match status" value="1"/>
</dbReference>
<dbReference type="SUPFAM" id="SSF54637">
    <property type="entry name" value="Thioesterase/thiol ester dehydrase-isomerase"/>
    <property type="match status" value="1"/>
</dbReference>
<organism evidence="3 4">
    <name type="scientific">Moelleriella libera RCEF 2490</name>
    <dbReference type="NCBI Taxonomy" id="1081109"/>
    <lineage>
        <taxon>Eukaryota</taxon>
        <taxon>Fungi</taxon>
        <taxon>Dikarya</taxon>
        <taxon>Ascomycota</taxon>
        <taxon>Pezizomycotina</taxon>
        <taxon>Sordariomycetes</taxon>
        <taxon>Hypocreomycetidae</taxon>
        <taxon>Hypocreales</taxon>
        <taxon>Clavicipitaceae</taxon>
        <taxon>Moelleriella</taxon>
    </lineage>
</organism>
<accession>A0A162I263</accession>
<evidence type="ECO:0000313" key="3">
    <source>
        <dbReference type="EMBL" id="KZZ87673.1"/>
    </source>
</evidence>
<dbReference type="GO" id="GO:0047617">
    <property type="term" value="F:fatty acyl-CoA hydrolase activity"/>
    <property type="evidence" value="ECO:0007669"/>
    <property type="project" value="TreeGrafter"/>
</dbReference>
<comment type="similarity">
    <text evidence="1">Belongs to the 4-hydroxybenzoyl-CoA thioesterase family.</text>
</comment>
<dbReference type="Proteomes" id="UP000078544">
    <property type="component" value="Unassembled WGS sequence"/>
</dbReference>
<gene>
    <name evidence="3" type="ORF">AAL_08340</name>
</gene>
<protein>
    <submittedName>
        <fullName evidence="3">Thioesterase family protein</fullName>
    </submittedName>
</protein>
<dbReference type="AlphaFoldDB" id="A0A162I263"/>
<evidence type="ECO:0000313" key="4">
    <source>
        <dbReference type="Proteomes" id="UP000078544"/>
    </source>
</evidence>
<evidence type="ECO:0000256" key="1">
    <source>
        <dbReference type="ARBA" id="ARBA00005953"/>
    </source>
</evidence>
<keyword evidence="4" id="KW-1185">Reference proteome</keyword>
<dbReference type="Gene3D" id="3.10.129.10">
    <property type="entry name" value="Hotdog Thioesterase"/>
    <property type="match status" value="1"/>
</dbReference>
<dbReference type="PANTHER" id="PTHR31793">
    <property type="entry name" value="4-HYDROXYBENZOYL-COA THIOESTERASE FAMILY MEMBER"/>
    <property type="match status" value="1"/>
</dbReference>
<dbReference type="InterPro" id="IPR029069">
    <property type="entry name" value="HotDog_dom_sf"/>
</dbReference>
<keyword evidence="2" id="KW-0378">Hydrolase</keyword>
<evidence type="ECO:0000256" key="2">
    <source>
        <dbReference type="ARBA" id="ARBA00022801"/>
    </source>
</evidence>
<proteinExistence type="inferred from homology"/>
<dbReference type="Pfam" id="PF13279">
    <property type="entry name" value="4HBT_2"/>
    <property type="match status" value="1"/>
</dbReference>
<dbReference type="PANTHER" id="PTHR31793:SF27">
    <property type="entry name" value="NOVEL THIOESTERASE SUPERFAMILY DOMAIN AND SAPOSIN A-TYPE DOMAIN CONTAINING PROTEIN (0610012H03RIK)"/>
    <property type="match status" value="1"/>
</dbReference>
<name>A0A162I263_9HYPO</name>
<dbReference type="STRING" id="1081109.A0A162I263"/>
<reference evidence="3 4" key="1">
    <citation type="journal article" date="2016" name="Genome Biol. Evol.">
        <title>Divergent and convergent evolution of fungal pathogenicity.</title>
        <authorList>
            <person name="Shang Y."/>
            <person name="Xiao G."/>
            <person name="Zheng P."/>
            <person name="Cen K."/>
            <person name="Zhan S."/>
            <person name="Wang C."/>
        </authorList>
    </citation>
    <scope>NUCLEOTIDE SEQUENCE [LARGE SCALE GENOMIC DNA]</scope>
    <source>
        <strain evidence="3 4">RCEF 2490</strain>
    </source>
</reference>
<sequence>MTLTADKRSRTRADYPYILDYRTRWNDNDMYDHMNNSVYNFLFDSAVNAYLMEYCGLYPPTSPQHPLVAHTSTDFFASIAYPSTAEVGVRVVRLGKASVEFEVALFEKGTDGVKAVCKFVHVFVERTTGRPAPTGMAVELRKGLERLCRSEEPCEAKSKI</sequence>
<dbReference type="InterPro" id="IPR050563">
    <property type="entry name" value="4-hydroxybenzoyl-CoA_TE"/>
</dbReference>
<comment type="caution">
    <text evidence="3">The sequence shown here is derived from an EMBL/GenBank/DDBJ whole genome shotgun (WGS) entry which is preliminary data.</text>
</comment>
<dbReference type="EMBL" id="AZGY01000035">
    <property type="protein sequence ID" value="KZZ87673.1"/>
    <property type="molecule type" value="Genomic_DNA"/>
</dbReference>
<dbReference type="OrthoDB" id="2420454at2759"/>